<dbReference type="InterPro" id="IPR039422">
    <property type="entry name" value="MarR/SlyA-like"/>
</dbReference>
<reference evidence="2 3" key="1">
    <citation type="submission" date="2018-06" db="EMBL/GenBank/DDBJ databases">
        <title>Genomic Encyclopedia of Archaeal and Bacterial Type Strains, Phase II (KMG-II): from individual species to whole genera.</title>
        <authorList>
            <person name="Goeker M."/>
        </authorList>
    </citation>
    <scope>NUCLEOTIDE SEQUENCE [LARGE SCALE GENOMIC DNA]</scope>
    <source>
        <strain evidence="2 3">DSM 21851</strain>
    </source>
</reference>
<dbReference type="PROSITE" id="PS50995">
    <property type="entry name" value="HTH_MARR_2"/>
    <property type="match status" value="1"/>
</dbReference>
<dbReference type="Proteomes" id="UP000248790">
    <property type="component" value="Unassembled WGS sequence"/>
</dbReference>
<dbReference type="PANTHER" id="PTHR33164">
    <property type="entry name" value="TRANSCRIPTIONAL REGULATOR, MARR FAMILY"/>
    <property type="match status" value="1"/>
</dbReference>
<dbReference type="InterPro" id="IPR000835">
    <property type="entry name" value="HTH_MarR-typ"/>
</dbReference>
<dbReference type="EMBL" id="QLMC01000001">
    <property type="protein sequence ID" value="RAK02874.1"/>
    <property type="molecule type" value="Genomic_DNA"/>
</dbReference>
<organism evidence="2 3">
    <name type="scientific">Larkinella arboricola</name>
    <dbReference type="NCBI Taxonomy" id="643671"/>
    <lineage>
        <taxon>Bacteria</taxon>
        <taxon>Pseudomonadati</taxon>
        <taxon>Bacteroidota</taxon>
        <taxon>Cytophagia</taxon>
        <taxon>Cytophagales</taxon>
        <taxon>Spirosomataceae</taxon>
        <taxon>Larkinella</taxon>
    </lineage>
</organism>
<dbReference type="Pfam" id="PF12802">
    <property type="entry name" value="MarR_2"/>
    <property type="match status" value="1"/>
</dbReference>
<dbReference type="GO" id="GO:0003700">
    <property type="term" value="F:DNA-binding transcription factor activity"/>
    <property type="evidence" value="ECO:0007669"/>
    <property type="project" value="InterPro"/>
</dbReference>
<sequence length="157" mass="17649">MVTEELGIKEKILAQMGQLLVFNIHQVSHAFGRKANRNLTKSGFSLQLEQLPILFVVNCSTDGLLSQQDIANVLHRDKSGIQRSIRTLERDGYLRIMPDSTDRRKNLIQLTPAGKVIIEKVIATAKDLDREVTNQLSAEEVESLIRILGKISKLLEC</sequence>
<dbReference type="Gene3D" id="1.10.10.10">
    <property type="entry name" value="Winged helix-like DNA-binding domain superfamily/Winged helix DNA-binding domain"/>
    <property type="match status" value="1"/>
</dbReference>
<dbReference type="PANTHER" id="PTHR33164:SF43">
    <property type="entry name" value="HTH-TYPE TRANSCRIPTIONAL REPRESSOR YETL"/>
    <property type="match status" value="1"/>
</dbReference>
<dbReference type="RefSeq" id="WP_111627033.1">
    <property type="nucleotide sequence ID" value="NZ_QLMC01000001.1"/>
</dbReference>
<comment type="caution">
    <text evidence="2">The sequence shown here is derived from an EMBL/GenBank/DDBJ whole genome shotgun (WGS) entry which is preliminary data.</text>
</comment>
<dbReference type="InterPro" id="IPR036388">
    <property type="entry name" value="WH-like_DNA-bd_sf"/>
</dbReference>
<dbReference type="GO" id="GO:0006950">
    <property type="term" value="P:response to stress"/>
    <property type="evidence" value="ECO:0007669"/>
    <property type="project" value="TreeGrafter"/>
</dbReference>
<evidence type="ECO:0000313" key="2">
    <source>
        <dbReference type="EMBL" id="RAK02874.1"/>
    </source>
</evidence>
<protein>
    <submittedName>
        <fullName evidence="2">MarR family transcriptional repressor of mepA</fullName>
    </submittedName>
</protein>
<keyword evidence="3" id="KW-1185">Reference proteome</keyword>
<gene>
    <name evidence="2" type="ORF">LX87_00995</name>
</gene>
<dbReference type="SUPFAM" id="SSF46785">
    <property type="entry name" value="Winged helix' DNA-binding domain"/>
    <property type="match status" value="1"/>
</dbReference>
<proteinExistence type="predicted"/>
<name>A0A327X9U6_LARAB</name>
<dbReference type="OrthoDB" id="996843at2"/>
<dbReference type="PRINTS" id="PR00598">
    <property type="entry name" value="HTHMARR"/>
</dbReference>
<dbReference type="InterPro" id="IPR036390">
    <property type="entry name" value="WH_DNA-bd_sf"/>
</dbReference>
<evidence type="ECO:0000313" key="3">
    <source>
        <dbReference type="Proteomes" id="UP000248790"/>
    </source>
</evidence>
<dbReference type="AlphaFoldDB" id="A0A327X9U6"/>
<dbReference type="SMART" id="SM00347">
    <property type="entry name" value="HTH_MARR"/>
    <property type="match status" value="1"/>
</dbReference>
<accession>A0A327X9U6</accession>
<feature type="domain" description="HTH marR-type" evidence="1">
    <location>
        <begin position="17"/>
        <end position="153"/>
    </location>
</feature>
<evidence type="ECO:0000259" key="1">
    <source>
        <dbReference type="PROSITE" id="PS50995"/>
    </source>
</evidence>